<dbReference type="Proteomes" id="UP001299220">
    <property type="component" value="Unassembled WGS sequence"/>
</dbReference>
<dbReference type="Pfam" id="PF01408">
    <property type="entry name" value="GFO_IDH_MocA"/>
    <property type="match status" value="1"/>
</dbReference>
<dbReference type="SUPFAM" id="SSF55347">
    <property type="entry name" value="Glyceraldehyde-3-phosphate dehydrogenase-like, C-terminal domain"/>
    <property type="match status" value="1"/>
</dbReference>
<dbReference type="InterPro" id="IPR036291">
    <property type="entry name" value="NAD(P)-bd_dom_sf"/>
</dbReference>
<proteinExistence type="predicted"/>
<accession>A0ABS9CMY6</accession>
<dbReference type="RefSeq" id="WP_235323545.1">
    <property type="nucleotide sequence ID" value="NZ_JAFBIT010000002.1"/>
</dbReference>
<organism evidence="4 5">
    <name type="scientific">Anaeromassilibacillus senegalensis</name>
    <dbReference type="NCBI Taxonomy" id="1673717"/>
    <lineage>
        <taxon>Bacteria</taxon>
        <taxon>Bacillati</taxon>
        <taxon>Bacillota</taxon>
        <taxon>Clostridia</taxon>
        <taxon>Eubacteriales</taxon>
        <taxon>Acutalibacteraceae</taxon>
        <taxon>Anaeromassilibacillus</taxon>
    </lineage>
</organism>
<dbReference type="SUPFAM" id="SSF51735">
    <property type="entry name" value="NAD(P)-binding Rossmann-fold domains"/>
    <property type="match status" value="1"/>
</dbReference>
<dbReference type="EMBL" id="JAFBIT010000002">
    <property type="protein sequence ID" value="MCF2652494.1"/>
    <property type="molecule type" value="Genomic_DNA"/>
</dbReference>
<feature type="domain" description="Gfo/Idh/MocA-like oxidoreductase N-terminal" evidence="2">
    <location>
        <begin position="4"/>
        <end position="124"/>
    </location>
</feature>
<evidence type="ECO:0000259" key="2">
    <source>
        <dbReference type="Pfam" id="PF01408"/>
    </source>
</evidence>
<dbReference type="Pfam" id="PF22725">
    <property type="entry name" value="GFO_IDH_MocA_C3"/>
    <property type="match status" value="1"/>
</dbReference>
<evidence type="ECO:0000256" key="1">
    <source>
        <dbReference type="ARBA" id="ARBA00023002"/>
    </source>
</evidence>
<keyword evidence="1" id="KW-0560">Oxidoreductase</keyword>
<dbReference type="PANTHER" id="PTHR43818">
    <property type="entry name" value="BCDNA.GH03377"/>
    <property type="match status" value="1"/>
</dbReference>
<evidence type="ECO:0000313" key="5">
    <source>
        <dbReference type="Proteomes" id="UP001299220"/>
    </source>
</evidence>
<comment type="caution">
    <text evidence="4">The sequence shown here is derived from an EMBL/GenBank/DDBJ whole genome shotgun (WGS) entry which is preliminary data.</text>
</comment>
<keyword evidence="5" id="KW-1185">Reference proteome</keyword>
<reference evidence="4 5" key="1">
    <citation type="submission" date="2020-12" db="EMBL/GenBank/DDBJ databases">
        <title>Whole genome sequences of gut porcine anaerobes.</title>
        <authorList>
            <person name="Kubasova T."/>
            <person name="Jahodarova E."/>
            <person name="Rychlik I."/>
        </authorList>
    </citation>
    <scope>NUCLEOTIDE SEQUENCE [LARGE SCALE GENOMIC DNA]</scope>
    <source>
        <strain evidence="4 5">An867</strain>
    </source>
</reference>
<dbReference type="Gene3D" id="3.30.360.10">
    <property type="entry name" value="Dihydrodipicolinate Reductase, domain 2"/>
    <property type="match status" value="1"/>
</dbReference>
<protein>
    <submittedName>
        <fullName evidence="4">Gfo/Idh/MocA family oxidoreductase</fullName>
    </submittedName>
</protein>
<dbReference type="PANTHER" id="PTHR43818:SF11">
    <property type="entry name" value="BCDNA.GH03377"/>
    <property type="match status" value="1"/>
</dbReference>
<dbReference type="InterPro" id="IPR000683">
    <property type="entry name" value="Gfo/Idh/MocA-like_OxRdtase_N"/>
</dbReference>
<dbReference type="InterPro" id="IPR055170">
    <property type="entry name" value="GFO_IDH_MocA-like_dom"/>
</dbReference>
<sequence length="357" mass="39277">MACIRVGSVGIGGISRGVHLPGIDRSPDLKLVAVCDIDPEALRYAQEKYGIDEAHCFTDYHDLINCPEVDAVDISTPNYVHYEVALAAAEAGKPYAVEKPIVMTSEQADHLAAVTAEKGVKSMVCFSYRFKASARYAKDLIERGMIGDIYHVDMQYYQAWGLPHCHTPLVWRFEQQYTGSGALGDLGSHALDLVRFVTGKDYKKIVSHTGTFIHEREKLDGSGMGRVDVDDFANYFAEMDGGTAATFRITRFGYGRGNYQTMEIYGSRGAIQYELDHCAPDTDEISICIGEANAEAHVFSKLPIPQKFKVDQMQSFADLINGVGDGKAATIEDGRINQHAVDAVIRSAESGTWEQVI</sequence>
<evidence type="ECO:0000313" key="4">
    <source>
        <dbReference type="EMBL" id="MCF2652494.1"/>
    </source>
</evidence>
<name>A0ABS9CMY6_9FIRM</name>
<feature type="domain" description="GFO/IDH/MocA-like oxidoreductase" evidence="3">
    <location>
        <begin position="135"/>
        <end position="271"/>
    </location>
</feature>
<gene>
    <name evidence="4" type="ORF">JQM67_07760</name>
</gene>
<evidence type="ECO:0000259" key="3">
    <source>
        <dbReference type="Pfam" id="PF22725"/>
    </source>
</evidence>
<dbReference type="InterPro" id="IPR050463">
    <property type="entry name" value="Gfo/Idh/MocA_oxidrdct_glycsds"/>
</dbReference>
<dbReference type="Gene3D" id="3.40.50.720">
    <property type="entry name" value="NAD(P)-binding Rossmann-like Domain"/>
    <property type="match status" value="1"/>
</dbReference>